<name>A0A4R7S5E9_9BACT</name>
<dbReference type="InterPro" id="IPR028923">
    <property type="entry name" value="SAICAR_synt/ADE2_N"/>
</dbReference>
<dbReference type="UniPathway" id="UPA00074">
    <property type="reaction ID" value="UER00131"/>
</dbReference>
<evidence type="ECO:0000256" key="2">
    <source>
        <dbReference type="ARBA" id="ARBA00022741"/>
    </source>
</evidence>
<reference evidence="7 8" key="1">
    <citation type="submission" date="2019-03" db="EMBL/GenBank/DDBJ databases">
        <title>Genomic Encyclopedia of Archaeal and Bacterial Type Strains, Phase II (KMG-II): from individual species to whole genera.</title>
        <authorList>
            <person name="Goeker M."/>
        </authorList>
    </citation>
    <scope>NUCLEOTIDE SEQUENCE [LARGE SCALE GENOMIC DNA]</scope>
    <source>
        <strain evidence="7 8">ATCC 25309</strain>
    </source>
</reference>
<dbReference type="GO" id="GO:0005524">
    <property type="term" value="F:ATP binding"/>
    <property type="evidence" value="ECO:0007669"/>
    <property type="project" value="UniProtKB-KW"/>
</dbReference>
<comment type="caution">
    <text evidence="7">The sequence shown here is derived from an EMBL/GenBank/DDBJ whole genome shotgun (WGS) entry which is preliminary data.</text>
</comment>
<dbReference type="OrthoDB" id="9801549at2"/>
<dbReference type="Pfam" id="PF01259">
    <property type="entry name" value="SAICAR_synt"/>
    <property type="match status" value="1"/>
</dbReference>
<evidence type="ECO:0000256" key="4">
    <source>
        <dbReference type="ARBA" id="ARBA00022840"/>
    </source>
</evidence>
<evidence type="ECO:0000256" key="1">
    <source>
        <dbReference type="ARBA" id="ARBA00022598"/>
    </source>
</evidence>
<keyword evidence="2" id="KW-0547">Nucleotide-binding</keyword>
<gene>
    <name evidence="7" type="ORF">EI77_01577</name>
</gene>
<evidence type="ECO:0000313" key="8">
    <source>
        <dbReference type="Proteomes" id="UP000295662"/>
    </source>
</evidence>
<comment type="catalytic activity">
    <reaction evidence="5">
        <text>5-amino-1-(5-phospho-D-ribosyl)imidazole-4-carboxylate + L-aspartate + ATP = (2S)-2-[5-amino-1-(5-phospho-beta-D-ribosyl)imidazole-4-carboxamido]succinate + ADP + phosphate + 2 H(+)</text>
        <dbReference type="Rhea" id="RHEA:22628"/>
        <dbReference type="ChEBI" id="CHEBI:15378"/>
        <dbReference type="ChEBI" id="CHEBI:29991"/>
        <dbReference type="ChEBI" id="CHEBI:30616"/>
        <dbReference type="ChEBI" id="CHEBI:43474"/>
        <dbReference type="ChEBI" id="CHEBI:58443"/>
        <dbReference type="ChEBI" id="CHEBI:77657"/>
        <dbReference type="ChEBI" id="CHEBI:456216"/>
        <dbReference type="EC" id="6.3.2.6"/>
    </reaction>
</comment>
<evidence type="ECO:0000256" key="5">
    <source>
        <dbReference type="ARBA" id="ARBA00048475"/>
    </source>
</evidence>
<dbReference type="EMBL" id="SOCA01000002">
    <property type="protein sequence ID" value="TDU73109.1"/>
    <property type="molecule type" value="Genomic_DNA"/>
</dbReference>
<proteinExistence type="predicted"/>
<dbReference type="GO" id="GO:0004639">
    <property type="term" value="F:phosphoribosylaminoimidazolesuccinocarboxamide synthase activity"/>
    <property type="evidence" value="ECO:0007669"/>
    <property type="project" value="UniProtKB-EC"/>
</dbReference>
<protein>
    <submittedName>
        <fullName evidence="7">Phosphoribosylaminoimidazole-succinocarboxamide synthase</fullName>
    </submittedName>
</protein>
<dbReference type="AlphaFoldDB" id="A0A4R7S5E9"/>
<evidence type="ECO:0000259" key="6">
    <source>
        <dbReference type="Pfam" id="PF01259"/>
    </source>
</evidence>
<organism evidence="7 8">
    <name type="scientific">Prosthecobacter fusiformis</name>
    <dbReference type="NCBI Taxonomy" id="48464"/>
    <lineage>
        <taxon>Bacteria</taxon>
        <taxon>Pseudomonadati</taxon>
        <taxon>Verrucomicrobiota</taxon>
        <taxon>Verrucomicrobiia</taxon>
        <taxon>Verrucomicrobiales</taxon>
        <taxon>Verrucomicrobiaceae</taxon>
        <taxon>Prosthecobacter</taxon>
    </lineage>
</organism>
<dbReference type="Proteomes" id="UP000295662">
    <property type="component" value="Unassembled WGS sequence"/>
</dbReference>
<keyword evidence="3" id="KW-0658">Purine biosynthesis</keyword>
<dbReference type="SUPFAM" id="SSF56104">
    <property type="entry name" value="SAICAR synthase-like"/>
    <property type="match status" value="1"/>
</dbReference>
<keyword evidence="1" id="KW-0436">Ligase</keyword>
<feature type="domain" description="SAICAR synthetase/ADE2 N-terminal" evidence="6">
    <location>
        <begin position="196"/>
        <end position="366"/>
    </location>
</feature>
<sequence>MRSRLCSHLLQTGPVALKTECVTLMSYPAPAPTRLDLSQLGEPVYLGSVQHLYAVPDHPSYIVCETTPAGSVFDVGSIFSIAGNDLNRAIFRHAMYSRLTQPATWMRVQAALEKADSLGVTWRDQLMDGPLQNMLESGAHTHHVGMLDGETGEVVTQGMPTTPSCYNIVRRFPVMKPPQRNVMGNFVFDYAQFHQSDTYVVPLEYIVRFGVTSGSSVLRKYEGLSEKERRAFEQELGLTGPMQAWQMLDRPIYDLTSKYEPEDRAVSKQEALLMSGLSTQHFTDTIKMALLGAWAVRDLLDEIGLQLWDLKWEFAVDREALLFVDTIDADSFRATSTVPVDGRNLIIHYNKQAMRDYYRLVCADWYAGINAAKAEAQKTGTAFKQVLKEGQATGLYPATPEVDTNFLDLQSRKTALIKAHVLGEKDAAAIRAGLQETGLAEAEFYREHGLLEDLLKLNGM</sequence>
<keyword evidence="8" id="KW-1185">Reference proteome</keyword>
<keyword evidence="4" id="KW-0067">ATP-binding</keyword>
<evidence type="ECO:0000313" key="7">
    <source>
        <dbReference type="EMBL" id="TDU73109.1"/>
    </source>
</evidence>
<accession>A0A4R7S5E9</accession>
<dbReference type="Gene3D" id="3.30.470.20">
    <property type="entry name" value="ATP-grasp fold, B domain"/>
    <property type="match status" value="1"/>
</dbReference>
<dbReference type="GO" id="GO:0006189">
    <property type="term" value="P:'de novo' IMP biosynthetic process"/>
    <property type="evidence" value="ECO:0007669"/>
    <property type="project" value="UniProtKB-UniPathway"/>
</dbReference>
<evidence type="ECO:0000256" key="3">
    <source>
        <dbReference type="ARBA" id="ARBA00022755"/>
    </source>
</evidence>